<dbReference type="Proteomes" id="UP000887575">
    <property type="component" value="Unassembled WGS sequence"/>
</dbReference>
<feature type="transmembrane region" description="Helical" evidence="1">
    <location>
        <begin position="253"/>
        <end position="271"/>
    </location>
</feature>
<evidence type="ECO:0000256" key="1">
    <source>
        <dbReference type="SAM" id="Phobius"/>
    </source>
</evidence>
<keyword evidence="1" id="KW-1133">Transmembrane helix</keyword>
<accession>A0AAF3ECK8</accession>
<keyword evidence="1" id="KW-0472">Membrane</keyword>
<reference evidence="3" key="1">
    <citation type="submission" date="2024-02" db="UniProtKB">
        <authorList>
            <consortium name="WormBaseParasite"/>
        </authorList>
    </citation>
    <scope>IDENTIFICATION</scope>
</reference>
<protein>
    <submittedName>
        <fullName evidence="3">Uncharacterized protein</fullName>
    </submittedName>
</protein>
<name>A0AAF3ECK8_9BILA</name>
<sequence length="295" mass="33340">MPTTMNGDGDTPWESDDDENFVPVHACKAKTTLTPVHNGNSESEINYEVKARDARKSERASSSFPGYSFKSLPQQEPDFMERLIGKLGLSHESVKTIEGIPFDKLITDYKKIGLSEQEAEKIHSAIQEELIRKWEPSSLLQELETYQGMNAFNKTGSLSVLKMCYFVQNLNIHLLAMREETVEMQKIVARIRDEKESKNKGFDDSNNINRMRQLLVSGKGSCVKLEQALGNLADEIGKQQSFLGRLRHKSSPFIHWTMIVGGSMCVGFWIGKQTSAIFLAVHWLTKILNISKKVL</sequence>
<proteinExistence type="predicted"/>
<organism evidence="2 3">
    <name type="scientific">Mesorhabditis belari</name>
    <dbReference type="NCBI Taxonomy" id="2138241"/>
    <lineage>
        <taxon>Eukaryota</taxon>
        <taxon>Metazoa</taxon>
        <taxon>Ecdysozoa</taxon>
        <taxon>Nematoda</taxon>
        <taxon>Chromadorea</taxon>
        <taxon>Rhabditida</taxon>
        <taxon>Rhabditina</taxon>
        <taxon>Rhabditomorpha</taxon>
        <taxon>Rhabditoidea</taxon>
        <taxon>Rhabditidae</taxon>
        <taxon>Mesorhabditinae</taxon>
        <taxon>Mesorhabditis</taxon>
    </lineage>
</organism>
<dbReference type="WBParaSite" id="MBELARI_LOCUS11690">
    <property type="protein sequence ID" value="MBELARI_LOCUS11690"/>
    <property type="gene ID" value="MBELARI_LOCUS11690"/>
</dbReference>
<keyword evidence="1" id="KW-0812">Transmembrane</keyword>
<keyword evidence="2" id="KW-1185">Reference proteome</keyword>
<evidence type="ECO:0000313" key="3">
    <source>
        <dbReference type="WBParaSite" id="MBELARI_LOCUS11690"/>
    </source>
</evidence>
<evidence type="ECO:0000313" key="2">
    <source>
        <dbReference type="Proteomes" id="UP000887575"/>
    </source>
</evidence>
<dbReference type="AlphaFoldDB" id="A0AAF3ECK8"/>